<dbReference type="AlphaFoldDB" id="A0A6L3V7P6"/>
<keyword evidence="5" id="KW-0378">Hydrolase</keyword>
<sequence>MKIKVAASIATAVILSTSFTTNALASTYIVKKGDTLEAIAKKQNVAVKEIKTLNNLKSNALFVNQTLNLKPTTSAASQNNVSNPAAAQNTYTVIKGDNLTKIANIYKLTVSELKQWNSLPNDSLFVGQKLLVSKPTAIAPTKPVTVTPATPKETASSTSQDEYIVQSGDSLSKIASMFNTTIDQVKAKNGLTSDLIFVGQKLTITGGNAGPSENKAQDAQTSNNLLIKEGMALLGTPYLYAGSTPAAFDCSGFIYYVFNKAGISVNRLSSEGYYSRAFYVDTPQVGDLVFFADTYKPGISHMGIYIGDQQFIHAGPTNGVEIANLNEAYYKKHFDGFKRFY</sequence>
<dbReference type="SMART" id="SM00257">
    <property type="entry name" value="LysM"/>
    <property type="match status" value="3"/>
</dbReference>
<proteinExistence type="inferred from homology"/>
<dbReference type="PROSITE" id="PS51935">
    <property type="entry name" value="NLPC_P60"/>
    <property type="match status" value="1"/>
</dbReference>
<evidence type="ECO:0000256" key="5">
    <source>
        <dbReference type="ARBA" id="ARBA00022801"/>
    </source>
</evidence>
<dbReference type="RefSeq" id="WP_151534695.1">
    <property type="nucleotide sequence ID" value="NZ_WBOS01000003.1"/>
</dbReference>
<dbReference type="CDD" id="cd00118">
    <property type="entry name" value="LysM"/>
    <property type="match status" value="3"/>
</dbReference>
<dbReference type="Proteomes" id="UP000481030">
    <property type="component" value="Unassembled WGS sequence"/>
</dbReference>
<dbReference type="OrthoDB" id="9813368at2"/>
<keyword evidence="11" id="KW-1185">Reference proteome</keyword>
<comment type="caution">
    <text evidence="10">The sequence shown here is derived from an EMBL/GenBank/DDBJ whole genome shotgun (WGS) entry which is preliminary data.</text>
</comment>
<evidence type="ECO:0000313" key="10">
    <source>
        <dbReference type="EMBL" id="KAB2336740.1"/>
    </source>
</evidence>
<keyword evidence="4" id="KW-0677">Repeat</keyword>
<dbReference type="InterPro" id="IPR051202">
    <property type="entry name" value="Peptidase_C40"/>
</dbReference>
<name>A0A6L3V7P6_9BACI</name>
<dbReference type="InterPro" id="IPR038765">
    <property type="entry name" value="Papain-like_cys_pep_sf"/>
</dbReference>
<feature type="domain" description="LysM" evidence="8">
    <location>
        <begin position="89"/>
        <end position="132"/>
    </location>
</feature>
<dbReference type="PROSITE" id="PS51782">
    <property type="entry name" value="LYSM"/>
    <property type="match status" value="3"/>
</dbReference>
<evidence type="ECO:0000259" key="9">
    <source>
        <dbReference type="PROSITE" id="PS51935"/>
    </source>
</evidence>
<dbReference type="PANTHER" id="PTHR47053:SF1">
    <property type="entry name" value="MUREIN DD-ENDOPEPTIDASE MEPH-RELATED"/>
    <property type="match status" value="1"/>
</dbReference>
<keyword evidence="3 7" id="KW-0732">Signal</keyword>
<keyword evidence="2" id="KW-0645">Protease</keyword>
<dbReference type="InterPro" id="IPR036779">
    <property type="entry name" value="LysM_dom_sf"/>
</dbReference>
<evidence type="ECO:0000256" key="3">
    <source>
        <dbReference type="ARBA" id="ARBA00022729"/>
    </source>
</evidence>
<evidence type="ECO:0000256" key="1">
    <source>
        <dbReference type="ARBA" id="ARBA00007074"/>
    </source>
</evidence>
<dbReference type="SUPFAM" id="SSF54001">
    <property type="entry name" value="Cysteine proteinases"/>
    <property type="match status" value="1"/>
</dbReference>
<feature type="chain" id="PRO_5027037295" evidence="7">
    <location>
        <begin position="26"/>
        <end position="341"/>
    </location>
</feature>
<organism evidence="10 11">
    <name type="scientific">Cytobacillus depressus</name>
    <dbReference type="NCBI Taxonomy" id="1602942"/>
    <lineage>
        <taxon>Bacteria</taxon>
        <taxon>Bacillati</taxon>
        <taxon>Bacillota</taxon>
        <taxon>Bacilli</taxon>
        <taxon>Bacillales</taxon>
        <taxon>Bacillaceae</taxon>
        <taxon>Cytobacillus</taxon>
    </lineage>
</organism>
<evidence type="ECO:0000256" key="4">
    <source>
        <dbReference type="ARBA" id="ARBA00022737"/>
    </source>
</evidence>
<evidence type="ECO:0000256" key="7">
    <source>
        <dbReference type="SAM" id="SignalP"/>
    </source>
</evidence>
<evidence type="ECO:0000256" key="6">
    <source>
        <dbReference type="ARBA" id="ARBA00022807"/>
    </source>
</evidence>
<dbReference type="GO" id="GO:0006508">
    <property type="term" value="P:proteolysis"/>
    <property type="evidence" value="ECO:0007669"/>
    <property type="project" value="UniProtKB-KW"/>
</dbReference>
<dbReference type="Pfam" id="PF00877">
    <property type="entry name" value="NLPC_P60"/>
    <property type="match status" value="1"/>
</dbReference>
<dbReference type="EMBL" id="WBOS01000003">
    <property type="protein sequence ID" value="KAB2336740.1"/>
    <property type="molecule type" value="Genomic_DNA"/>
</dbReference>
<dbReference type="Pfam" id="PF01476">
    <property type="entry name" value="LysM"/>
    <property type="match status" value="3"/>
</dbReference>
<dbReference type="Gene3D" id="3.90.1720.10">
    <property type="entry name" value="endopeptidase domain like (from Nostoc punctiforme)"/>
    <property type="match status" value="1"/>
</dbReference>
<dbReference type="SUPFAM" id="SSF54106">
    <property type="entry name" value="LysM domain"/>
    <property type="match status" value="3"/>
</dbReference>
<accession>A0A6L3V7P6</accession>
<gene>
    <name evidence="10" type="ORF">F7731_10325</name>
</gene>
<dbReference type="InterPro" id="IPR018392">
    <property type="entry name" value="LysM"/>
</dbReference>
<protein>
    <submittedName>
        <fullName evidence="10">LysM peptidoglycan-binding domain-containing protein</fullName>
    </submittedName>
</protein>
<evidence type="ECO:0000256" key="2">
    <source>
        <dbReference type="ARBA" id="ARBA00022670"/>
    </source>
</evidence>
<reference evidence="10 11" key="1">
    <citation type="journal article" date="2016" name="Antonie Van Leeuwenhoek">
        <title>Bacillus depressus sp. nov., isolated from soil of a sunflower field.</title>
        <authorList>
            <person name="Wei X."/>
            <person name="Xin D."/>
            <person name="Xin Y."/>
            <person name="Zhang H."/>
            <person name="Wang T."/>
            <person name="Zhang J."/>
        </authorList>
    </citation>
    <scope>NUCLEOTIDE SEQUENCE [LARGE SCALE GENOMIC DNA]</scope>
    <source>
        <strain evidence="10 11">BZ1</strain>
    </source>
</reference>
<dbReference type="GO" id="GO:0008234">
    <property type="term" value="F:cysteine-type peptidase activity"/>
    <property type="evidence" value="ECO:0007669"/>
    <property type="project" value="UniProtKB-KW"/>
</dbReference>
<keyword evidence="6" id="KW-0788">Thiol protease</keyword>
<dbReference type="Gene3D" id="3.10.350.10">
    <property type="entry name" value="LysM domain"/>
    <property type="match status" value="3"/>
</dbReference>
<feature type="domain" description="NlpC/P60" evidence="9">
    <location>
        <begin position="220"/>
        <end position="341"/>
    </location>
</feature>
<feature type="domain" description="LysM" evidence="8">
    <location>
        <begin position="26"/>
        <end position="69"/>
    </location>
</feature>
<evidence type="ECO:0000259" key="8">
    <source>
        <dbReference type="PROSITE" id="PS51782"/>
    </source>
</evidence>
<comment type="similarity">
    <text evidence="1">Belongs to the peptidase C40 family.</text>
</comment>
<feature type="domain" description="LysM" evidence="8">
    <location>
        <begin position="161"/>
        <end position="204"/>
    </location>
</feature>
<feature type="signal peptide" evidence="7">
    <location>
        <begin position="1"/>
        <end position="25"/>
    </location>
</feature>
<dbReference type="PANTHER" id="PTHR47053">
    <property type="entry name" value="MUREIN DD-ENDOPEPTIDASE MEPH-RELATED"/>
    <property type="match status" value="1"/>
</dbReference>
<dbReference type="InterPro" id="IPR000064">
    <property type="entry name" value="NLP_P60_dom"/>
</dbReference>
<evidence type="ECO:0000313" key="11">
    <source>
        <dbReference type="Proteomes" id="UP000481030"/>
    </source>
</evidence>